<evidence type="ECO:0000313" key="2">
    <source>
        <dbReference type="Proteomes" id="UP001175227"/>
    </source>
</evidence>
<comment type="caution">
    <text evidence="1">The sequence shown here is derived from an EMBL/GenBank/DDBJ whole genome shotgun (WGS) entry which is preliminary data.</text>
</comment>
<dbReference type="EMBL" id="JAUEPR010000029">
    <property type="protein sequence ID" value="KAK0474081.1"/>
    <property type="molecule type" value="Genomic_DNA"/>
</dbReference>
<sequence length="249" mass="28481">MYTNESFRLKTTRKYGKTLRKIVRRSQDSEPVQCQGTRGVQDGCYQSVCLHAFFFLGRLMMVYLEARLERSKDSVWPGCMGECNGESIVRETAWSVVLSGKNENFDKDKGNKIKDGTMQVKDQEYTCGNKALQNAMRSGEAIHIIRGYKLDSAYPKEWVPLRRLVDCDRVLRDNGWKWIQHHFIQARAAKTAFYSPAIMPELSHSVFLVSSSSQPYGVFWAYPEAEASSCALLFNFSKFPSTDRTPLVI</sequence>
<gene>
    <name evidence="1" type="ORF">IW261DRAFT_1596065</name>
</gene>
<proteinExistence type="predicted"/>
<feature type="non-terminal residue" evidence="1">
    <location>
        <position position="249"/>
    </location>
</feature>
<dbReference type="Proteomes" id="UP001175227">
    <property type="component" value="Unassembled WGS sequence"/>
</dbReference>
<name>A0AA39NYJ1_9AGAR</name>
<reference evidence="1" key="1">
    <citation type="submission" date="2023-06" db="EMBL/GenBank/DDBJ databases">
        <authorList>
            <consortium name="Lawrence Berkeley National Laboratory"/>
            <person name="Ahrendt S."/>
            <person name="Sahu N."/>
            <person name="Indic B."/>
            <person name="Wong-Bajracharya J."/>
            <person name="Merenyi Z."/>
            <person name="Ke H.-M."/>
            <person name="Monk M."/>
            <person name="Kocsube S."/>
            <person name="Drula E."/>
            <person name="Lipzen A."/>
            <person name="Balint B."/>
            <person name="Henrissat B."/>
            <person name="Andreopoulos B."/>
            <person name="Martin F.M."/>
            <person name="Harder C.B."/>
            <person name="Rigling D."/>
            <person name="Ford K.L."/>
            <person name="Foster G.D."/>
            <person name="Pangilinan J."/>
            <person name="Papanicolaou A."/>
            <person name="Barry K."/>
            <person name="LaButti K."/>
            <person name="Viragh M."/>
            <person name="Koriabine M."/>
            <person name="Yan M."/>
            <person name="Riley R."/>
            <person name="Champramary S."/>
            <person name="Plett K.L."/>
            <person name="Tsai I.J."/>
            <person name="Slot J."/>
            <person name="Sipos G."/>
            <person name="Plett J."/>
            <person name="Nagy L.G."/>
            <person name="Grigoriev I.V."/>
        </authorList>
    </citation>
    <scope>NUCLEOTIDE SEQUENCE</scope>
    <source>
        <strain evidence="1">ICMP 16352</strain>
    </source>
</reference>
<dbReference type="Gene3D" id="2.30.280.10">
    <property type="entry name" value="SRA-YDG"/>
    <property type="match status" value="1"/>
</dbReference>
<dbReference type="InterPro" id="IPR015947">
    <property type="entry name" value="PUA-like_sf"/>
</dbReference>
<evidence type="ECO:0000313" key="1">
    <source>
        <dbReference type="EMBL" id="KAK0474081.1"/>
    </source>
</evidence>
<dbReference type="AlphaFoldDB" id="A0AA39NYJ1"/>
<dbReference type="InterPro" id="IPR036987">
    <property type="entry name" value="SRA-YDG_sf"/>
</dbReference>
<keyword evidence="2" id="KW-1185">Reference proteome</keyword>
<dbReference type="SUPFAM" id="SSF88697">
    <property type="entry name" value="PUA domain-like"/>
    <property type="match status" value="1"/>
</dbReference>
<protein>
    <submittedName>
        <fullName evidence="1">Uncharacterized protein</fullName>
    </submittedName>
</protein>
<organism evidence="1 2">
    <name type="scientific">Armillaria novae-zelandiae</name>
    <dbReference type="NCBI Taxonomy" id="153914"/>
    <lineage>
        <taxon>Eukaryota</taxon>
        <taxon>Fungi</taxon>
        <taxon>Dikarya</taxon>
        <taxon>Basidiomycota</taxon>
        <taxon>Agaricomycotina</taxon>
        <taxon>Agaricomycetes</taxon>
        <taxon>Agaricomycetidae</taxon>
        <taxon>Agaricales</taxon>
        <taxon>Marasmiineae</taxon>
        <taxon>Physalacriaceae</taxon>
        <taxon>Armillaria</taxon>
    </lineage>
</organism>
<accession>A0AA39NYJ1</accession>